<evidence type="ECO:0000256" key="1">
    <source>
        <dbReference type="ARBA" id="ARBA00004141"/>
    </source>
</evidence>
<dbReference type="GO" id="GO:0016020">
    <property type="term" value="C:membrane"/>
    <property type="evidence" value="ECO:0007669"/>
    <property type="project" value="UniProtKB-SubCell"/>
</dbReference>
<evidence type="ECO:0000256" key="6">
    <source>
        <dbReference type="SAM" id="Phobius"/>
    </source>
</evidence>
<evidence type="ECO:0000259" key="7">
    <source>
        <dbReference type="Pfam" id="PF01699"/>
    </source>
</evidence>
<accession>A0AA88GFV9</accession>
<feature type="transmembrane region" description="Helical" evidence="6">
    <location>
        <begin position="309"/>
        <end position="328"/>
    </location>
</feature>
<evidence type="ECO:0000256" key="5">
    <source>
        <dbReference type="ARBA" id="ARBA00023136"/>
    </source>
</evidence>
<feature type="transmembrane region" description="Helical" evidence="6">
    <location>
        <begin position="681"/>
        <end position="704"/>
    </location>
</feature>
<feature type="transmembrane region" description="Helical" evidence="6">
    <location>
        <begin position="551"/>
        <end position="570"/>
    </location>
</feature>
<dbReference type="Gene3D" id="1.20.1420.30">
    <property type="entry name" value="NCX, central ion-binding region"/>
    <property type="match status" value="2"/>
</dbReference>
<evidence type="ECO:0000256" key="2">
    <source>
        <dbReference type="ARBA" id="ARBA00022448"/>
    </source>
</evidence>
<keyword evidence="9" id="KW-1185">Reference proteome</keyword>
<dbReference type="InterPro" id="IPR051359">
    <property type="entry name" value="CaCA_antiporter"/>
</dbReference>
<comment type="subcellular location">
    <subcellularLocation>
        <location evidence="1">Membrane</location>
        <topology evidence="1">Multi-pass membrane protein</topology>
    </subcellularLocation>
</comment>
<feature type="transmembrane region" description="Helical" evidence="6">
    <location>
        <begin position="716"/>
        <end position="738"/>
    </location>
</feature>
<feature type="transmembrane region" description="Helical" evidence="6">
    <location>
        <begin position="745"/>
        <end position="764"/>
    </location>
</feature>
<sequence>MRLLSRWVYRPNNGINMASSNDGSFSPYYSSSHQRGYNHHMESPHQPTKTYRINGYWMLIKGMVIVMLCMGCMGLSYFEIFRKASWSSGDSVFHVTLFNSSPISLNNLEQPLMLLNRSQNFASSSQEDSTQENTKICTKISTYELDQCQFAKENCMSPLGGMLNYLLIRYCTFQNLEPLFYVLATLWMVFLFYMLSTTAEDYFCPSLAEISRILRLSPDIAGVTFLSFGNGAPDIFSTIAGIFSGSTGFGLGEPIGSGLFICSVLLACVTLVVKEAKVSAFPFLRDVITYLISVTFVFVIVMVDGSINLWQSISFLAIYVAYVVFVIGSKLSLNMKHKFQQKTQEKRRCVINGEDPCVVCDSTSNSEKQSLINDRYYTKYDDLLSEASSFDELDISSSGWKEGLQPTLRFSKIEDIPDKVKEALQKKQHYYGAQYNPKFGFYFYETPSLDNLSSQQALESVDVGSVIIENHFDLKNKGEELCEACHELGESRTLFEKVKCKACHIWAEFLDQCEWREKSKGEKLFFLLVSPSILIRNLTIPKADPNEWNKLWAVLNPIFMPPFMLFALGYLNENVPNSEFPLWALLALIGLVFSVLIFFTSKKSRKPKYHILIVGLSFIMSVVWIYTIANELVDVLNSFGIMWNMSDSILSIALSAGNSLSDMAADIAVARQGFVEMAVAAAYSAPGLSLLLGLGISMTANYVMTSKPFQLEFSPTLMVTFIFLIAVLITSIIVVPASKFHSPKIFAWFLIAMYLVYLCIAILVESKLLLA</sequence>
<dbReference type="RefSeq" id="XP_044543302.1">
    <property type="nucleotide sequence ID" value="XM_044686837.1"/>
</dbReference>
<proteinExistence type="predicted"/>
<dbReference type="PANTHER" id="PTHR12266">
    <property type="entry name" value="NA+/CA2+ K+ INDEPENDENT EXCHANGER"/>
    <property type="match status" value="1"/>
</dbReference>
<dbReference type="EMBL" id="PYSW02000048">
    <property type="protein sequence ID" value="KAG2374128.1"/>
    <property type="molecule type" value="Genomic_DNA"/>
</dbReference>
<feature type="transmembrane region" description="Helical" evidence="6">
    <location>
        <begin position="582"/>
        <end position="599"/>
    </location>
</feature>
<feature type="domain" description="Sodium/calcium exchanger membrane region" evidence="7">
    <location>
        <begin position="186"/>
        <end position="327"/>
    </location>
</feature>
<dbReference type="Pfam" id="PF01699">
    <property type="entry name" value="Na_Ca_ex"/>
    <property type="match status" value="2"/>
</dbReference>
<keyword evidence="5 6" id="KW-0472">Membrane</keyword>
<comment type="caution">
    <text evidence="8">The sequence shown here is derived from an EMBL/GenBank/DDBJ whole genome shotgun (WGS) entry which is preliminary data.</text>
</comment>
<feature type="transmembrane region" description="Helical" evidence="6">
    <location>
        <begin position="56"/>
        <end position="78"/>
    </location>
</feature>
<keyword evidence="2" id="KW-0813">Transport</keyword>
<feature type="transmembrane region" description="Helical" evidence="6">
    <location>
        <begin position="285"/>
        <end position="303"/>
    </location>
</feature>
<organism evidence="8 9">
    <name type="scientific">Naegleria lovaniensis</name>
    <name type="common">Amoeba</name>
    <dbReference type="NCBI Taxonomy" id="51637"/>
    <lineage>
        <taxon>Eukaryota</taxon>
        <taxon>Discoba</taxon>
        <taxon>Heterolobosea</taxon>
        <taxon>Tetramitia</taxon>
        <taxon>Eutetramitia</taxon>
        <taxon>Vahlkampfiidae</taxon>
        <taxon>Naegleria</taxon>
    </lineage>
</organism>
<keyword evidence="4 6" id="KW-1133">Transmembrane helix</keyword>
<dbReference type="GeneID" id="68103661"/>
<feature type="transmembrane region" description="Helical" evidence="6">
    <location>
        <begin position="649"/>
        <end position="669"/>
    </location>
</feature>
<evidence type="ECO:0000313" key="9">
    <source>
        <dbReference type="Proteomes" id="UP000816034"/>
    </source>
</evidence>
<name>A0AA88GFV9_NAELO</name>
<protein>
    <recommendedName>
        <fullName evidence="7">Sodium/calcium exchanger membrane region domain-containing protein</fullName>
    </recommendedName>
</protein>
<dbReference type="InterPro" id="IPR044880">
    <property type="entry name" value="NCX_ion-bd_dom_sf"/>
</dbReference>
<feature type="transmembrane region" description="Helical" evidence="6">
    <location>
        <begin position="179"/>
        <end position="199"/>
    </location>
</feature>
<dbReference type="PANTHER" id="PTHR12266:SF0">
    <property type="entry name" value="MITOCHONDRIAL SODIUM_CALCIUM EXCHANGER PROTEIN"/>
    <property type="match status" value="1"/>
</dbReference>
<dbReference type="GO" id="GO:0008324">
    <property type="term" value="F:monoatomic cation transmembrane transporter activity"/>
    <property type="evidence" value="ECO:0007669"/>
    <property type="project" value="TreeGrafter"/>
</dbReference>
<feature type="transmembrane region" description="Helical" evidence="6">
    <location>
        <begin position="255"/>
        <end position="273"/>
    </location>
</feature>
<reference evidence="8 9" key="1">
    <citation type="journal article" date="2018" name="BMC Genomics">
        <title>The genome of Naegleria lovaniensis, the basis for a comparative approach to unravel pathogenicity factors of the human pathogenic amoeba N. fowleri.</title>
        <authorList>
            <person name="Liechti N."/>
            <person name="Schurch N."/>
            <person name="Bruggmann R."/>
            <person name="Wittwer M."/>
        </authorList>
    </citation>
    <scope>NUCLEOTIDE SEQUENCE [LARGE SCALE GENOMIC DNA]</scope>
    <source>
        <strain evidence="8 9">ATCC 30569</strain>
    </source>
</reference>
<dbReference type="AlphaFoldDB" id="A0AA88GFV9"/>
<dbReference type="Proteomes" id="UP000816034">
    <property type="component" value="Unassembled WGS sequence"/>
</dbReference>
<dbReference type="GO" id="GO:0006874">
    <property type="term" value="P:intracellular calcium ion homeostasis"/>
    <property type="evidence" value="ECO:0007669"/>
    <property type="project" value="TreeGrafter"/>
</dbReference>
<evidence type="ECO:0000313" key="8">
    <source>
        <dbReference type="EMBL" id="KAG2374128.1"/>
    </source>
</evidence>
<dbReference type="InterPro" id="IPR004837">
    <property type="entry name" value="NaCa_Exmemb"/>
</dbReference>
<evidence type="ECO:0000256" key="3">
    <source>
        <dbReference type="ARBA" id="ARBA00022692"/>
    </source>
</evidence>
<feature type="transmembrane region" description="Helical" evidence="6">
    <location>
        <begin position="611"/>
        <end position="629"/>
    </location>
</feature>
<feature type="domain" description="Sodium/calcium exchanger membrane region" evidence="7">
    <location>
        <begin position="616"/>
        <end position="762"/>
    </location>
</feature>
<evidence type="ECO:0000256" key="4">
    <source>
        <dbReference type="ARBA" id="ARBA00022989"/>
    </source>
</evidence>
<keyword evidence="3 6" id="KW-0812">Transmembrane</keyword>
<gene>
    <name evidence="8" type="ORF">C9374_011207</name>
</gene>